<evidence type="ECO:0000256" key="2">
    <source>
        <dbReference type="ARBA" id="ARBA00022643"/>
    </source>
</evidence>
<organism evidence="6 7">
    <name type="scientific">Phytoactinopolyspora halotolerans</name>
    <dbReference type="NCBI Taxonomy" id="1981512"/>
    <lineage>
        <taxon>Bacteria</taxon>
        <taxon>Bacillati</taxon>
        <taxon>Actinomycetota</taxon>
        <taxon>Actinomycetes</taxon>
        <taxon>Jiangellales</taxon>
        <taxon>Jiangellaceae</taxon>
        <taxon>Phytoactinopolyspora</taxon>
    </lineage>
</organism>
<dbReference type="GO" id="GO:0008726">
    <property type="term" value="F:alkanesulfonate monooxygenase activity"/>
    <property type="evidence" value="ECO:0007669"/>
    <property type="project" value="TreeGrafter"/>
</dbReference>
<keyword evidence="2" id="KW-0288">FMN</keyword>
<feature type="domain" description="Luciferase-like" evidence="5">
    <location>
        <begin position="14"/>
        <end position="274"/>
    </location>
</feature>
<evidence type="ECO:0000313" key="7">
    <source>
        <dbReference type="Proteomes" id="UP000475214"/>
    </source>
</evidence>
<comment type="caution">
    <text evidence="6">The sequence shown here is derived from an EMBL/GenBank/DDBJ whole genome shotgun (WGS) entry which is preliminary data.</text>
</comment>
<dbReference type="Pfam" id="PF00296">
    <property type="entry name" value="Bac_luciferase"/>
    <property type="match status" value="1"/>
</dbReference>
<dbReference type="GO" id="GO:0046306">
    <property type="term" value="P:alkanesulfonate catabolic process"/>
    <property type="evidence" value="ECO:0007669"/>
    <property type="project" value="TreeGrafter"/>
</dbReference>
<keyword evidence="7" id="KW-1185">Reference proteome</keyword>
<evidence type="ECO:0000256" key="3">
    <source>
        <dbReference type="ARBA" id="ARBA00023002"/>
    </source>
</evidence>
<dbReference type="PANTHER" id="PTHR42847:SF4">
    <property type="entry name" value="ALKANESULFONATE MONOOXYGENASE-RELATED"/>
    <property type="match status" value="1"/>
</dbReference>
<dbReference type="PANTHER" id="PTHR42847">
    <property type="entry name" value="ALKANESULFONATE MONOOXYGENASE"/>
    <property type="match status" value="1"/>
</dbReference>
<dbReference type="Proteomes" id="UP000475214">
    <property type="component" value="Unassembled WGS sequence"/>
</dbReference>
<gene>
    <name evidence="6" type="ORF">G1H10_27495</name>
</gene>
<dbReference type="AlphaFoldDB" id="A0A6L9SH28"/>
<dbReference type="InterPro" id="IPR036661">
    <property type="entry name" value="Luciferase-like_sf"/>
</dbReference>
<evidence type="ECO:0000256" key="4">
    <source>
        <dbReference type="ARBA" id="ARBA00023033"/>
    </source>
</evidence>
<dbReference type="InterPro" id="IPR050172">
    <property type="entry name" value="SsuD_RutA_monooxygenase"/>
</dbReference>
<keyword evidence="4" id="KW-0503">Monooxygenase</keyword>
<evidence type="ECO:0000259" key="5">
    <source>
        <dbReference type="Pfam" id="PF00296"/>
    </source>
</evidence>
<keyword evidence="3" id="KW-0560">Oxidoreductase</keyword>
<dbReference type="EMBL" id="JAAGOA010000027">
    <property type="protein sequence ID" value="NEE03918.1"/>
    <property type="molecule type" value="Genomic_DNA"/>
</dbReference>
<dbReference type="CDD" id="cd01097">
    <property type="entry name" value="Tetrahydromethanopterin_reductase"/>
    <property type="match status" value="1"/>
</dbReference>
<dbReference type="InterPro" id="IPR019923">
    <property type="entry name" value="Lucif-like_OxRdtase_MSMEG_2516"/>
</dbReference>
<evidence type="ECO:0000313" key="6">
    <source>
        <dbReference type="EMBL" id="NEE03918.1"/>
    </source>
</evidence>
<proteinExistence type="predicted"/>
<dbReference type="Gene3D" id="3.20.20.30">
    <property type="entry name" value="Luciferase-like domain"/>
    <property type="match status" value="1"/>
</dbReference>
<dbReference type="InterPro" id="IPR011251">
    <property type="entry name" value="Luciferase-like_dom"/>
</dbReference>
<name>A0A6L9SH28_9ACTN</name>
<reference evidence="6 7" key="1">
    <citation type="submission" date="2020-02" db="EMBL/GenBank/DDBJ databases">
        <authorList>
            <person name="Li X.-J."/>
            <person name="Han X.-M."/>
        </authorList>
    </citation>
    <scope>NUCLEOTIDE SEQUENCE [LARGE SCALE GENOMIC DNA]</scope>
    <source>
        <strain evidence="6 7">CCTCC AB 2017055</strain>
    </source>
</reference>
<sequence length="298" mass="33056">MSSATDRGTRPFRFGMYMMTSMSRKALIEKCRMAEDLGYDVIGVADHLTLMAPFPSLMLAAEVTQRPRLTTTVLNAGFYNPALLARDAAGFDQLTEGRFELGIGTGYAKIDFDTAQISRPSPAQRVDHLERLVAETGRLLADPDFRPRPSQPSGPPLLLAGHGRRVLGMAARHADIVGFSGFAPRHDHDIPDLIDSDGLADRAAYVHHLLRDRDDDVELNINVWRVIVTGNRRAEAERLAALRNLSADQMLNVPSVLIGTAPQILDQLVEYRERFGFTYVTVTEDDLEAFGRVIELAR</sequence>
<accession>A0A6L9SH28</accession>
<evidence type="ECO:0000256" key="1">
    <source>
        <dbReference type="ARBA" id="ARBA00022630"/>
    </source>
</evidence>
<keyword evidence="1" id="KW-0285">Flavoprotein</keyword>
<dbReference type="SUPFAM" id="SSF51679">
    <property type="entry name" value="Bacterial luciferase-like"/>
    <property type="match status" value="1"/>
</dbReference>
<protein>
    <submittedName>
        <fullName evidence="6">TIGR03621 family F420-dependent LLM class oxidoreductase</fullName>
    </submittedName>
</protein>
<dbReference type="NCBIfam" id="TIGR03621">
    <property type="entry name" value="F420_MSMEG_2516"/>
    <property type="match status" value="1"/>
</dbReference>